<dbReference type="Pfam" id="PF00400">
    <property type="entry name" value="WD40"/>
    <property type="match status" value="1"/>
</dbReference>
<organism evidence="4 5">
    <name type="scientific">Saccharospirillum mangrovi</name>
    <dbReference type="NCBI Taxonomy" id="2161747"/>
    <lineage>
        <taxon>Bacteria</taxon>
        <taxon>Pseudomonadati</taxon>
        <taxon>Pseudomonadota</taxon>
        <taxon>Gammaproteobacteria</taxon>
        <taxon>Oceanospirillales</taxon>
        <taxon>Saccharospirillaceae</taxon>
        <taxon>Saccharospirillum</taxon>
    </lineage>
</organism>
<dbReference type="InterPro" id="IPR015943">
    <property type="entry name" value="WD40/YVTN_repeat-like_dom_sf"/>
</dbReference>
<sequence>MKQAFGVLKRIQRLLWVALCGVALLGCDRGPERILELAEGGIYAGALSPDAQTATIGSVLHGGSLWNVPDHARLFNWNLDSDIDAGQFSIFTTVAYSSNGQRVLTAQGRTFVVWSSTTGQAIFFYEAPDNIRSAALDDEGLNVLLGLEDGSAALFSLVTGQIIVRLRGHQGPIYSLALAADGRRAVTGSDDNTAILWDLPSGMPLHRITHDNQVRTVALSASGVYAFSVGQRSEGLVWNTTSGQIVRRLPMNRDSMTVARFVDNDAMLLTGDRVRKVILWQLTDSSKQRQWRLKGEGLYTRSSGEIMDIRRVAGGALVLGADGRISLLQ</sequence>
<evidence type="ECO:0000313" key="4">
    <source>
        <dbReference type="EMBL" id="MFC3851887.1"/>
    </source>
</evidence>
<reference evidence="5" key="1">
    <citation type="journal article" date="2019" name="Int. J. Syst. Evol. Microbiol.">
        <title>The Global Catalogue of Microorganisms (GCM) 10K type strain sequencing project: providing services to taxonomists for standard genome sequencing and annotation.</title>
        <authorList>
            <consortium name="The Broad Institute Genomics Platform"/>
            <consortium name="The Broad Institute Genome Sequencing Center for Infectious Disease"/>
            <person name="Wu L."/>
            <person name="Ma J."/>
        </authorList>
    </citation>
    <scope>NUCLEOTIDE SEQUENCE [LARGE SCALE GENOMIC DNA]</scope>
    <source>
        <strain evidence="5">IBRC 10765</strain>
    </source>
</reference>
<comment type="caution">
    <text evidence="4">The sequence shown here is derived from an EMBL/GenBank/DDBJ whole genome shotgun (WGS) entry which is preliminary data.</text>
</comment>
<dbReference type="Gene3D" id="2.130.10.10">
    <property type="entry name" value="YVTN repeat-like/Quinoprotein amine dehydrogenase"/>
    <property type="match status" value="1"/>
</dbReference>
<dbReference type="InterPro" id="IPR001680">
    <property type="entry name" value="WD40_rpt"/>
</dbReference>
<dbReference type="InterPro" id="IPR036322">
    <property type="entry name" value="WD40_repeat_dom_sf"/>
</dbReference>
<evidence type="ECO:0000256" key="3">
    <source>
        <dbReference type="PROSITE-ProRule" id="PRU00221"/>
    </source>
</evidence>
<evidence type="ECO:0000256" key="1">
    <source>
        <dbReference type="ARBA" id="ARBA00022574"/>
    </source>
</evidence>
<dbReference type="RefSeq" id="WP_380693403.1">
    <property type="nucleotide sequence ID" value="NZ_JBHRYR010000002.1"/>
</dbReference>
<keyword evidence="1 3" id="KW-0853">WD repeat</keyword>
<dbReference type="PANTHER" id="PTHR19879:SF9">
    <property type="entry name" value="TRANSCRIPTION INITIATION FACTOR TFIID SUBUNIT 5"/>
    <property type="match status" value="1"/>
</dbReference>
<dbReference type="Proteomes" id="UP001595617">
    <property type="component" value="Unassembled WGS sequence"/>
</dbReference>
<evidence type="ECO:0000256" key="2">
    <source>
        <dbReference type="ARBA" id="ARBA00022737"/>
    </source>
</evidence>
<dbReference type="PROSITE" id="PS00678">
    <property type="entry name" value="WD_REPEATS_1"/>
    <property type="match status" value="1"/>
</dbReference>
<dbReference type="PROSITE" id="PS50082">
    <property type="entry name" value="WD_REPEATS_2"/>
    <property type="match status" value="1"/>
</dbReference>
<protein>
    <submittedName>
        <fullName evidence="4">WD40 repeat domain-containing protein</fullName>
    </submittedName>
</protein>
<feature type="repeat" description="WD" evidence="3">
    <location>
        <begin position="166"/>
        <end position="207"/>
    </location>
</feature>
<dbReference type="SUPFAM" id="SSF50978">
    <property type="entry name" value="WD40 repeat-like"/>
    <property type="match status" value="1"/>
</dbReference>
<dbReference type="SMART" id="SM00320">
    <property type="entry name" value="WD40"/>
    <property type="match status" value="5"/>
</dbReference>
<gene>
    <name evidence="4" type="ORF">ACFOOG_03480</name>
</gene>
<dbReference type="PANTHER" id="PTHR19879">
    <property type="entry name" value="TRANSCRIPTION INITIATION FACTOR TFIID"/>
    <property type="match status" value="1"/>
</dbReference>
<dbReference type="InterPro" id="IPR019775">
    <property type="entry name" value="WD40_repeat_CS"/>
</dbReference>
<evidence type="ECO:0000313" key="5">
    <source>
        <dbReference type="Proteomes" id="UP001595617"/>
    </source>
</evidence>
<keyword evidence="5" id="KW-1185">Reference proteome</keyword>
<name>A0ABV7ZXI8_9GAMM</name>
<dbReference type="PROSITE" id="PS50294">
    <property type="entry name" value="WD_REPEATS_REGION"/>
    <property type="match status" value="1"/>
</dbReference>
<dbReference type="EMBL" id="JBHRYR010000002">
    <property type="protein sequence ID" value="MFC3851887.1"/>
    <property type="molecule type" value="Genomic_DNA"/>
</dbReference>
<keyword evidence="2" id="KW-0677">Repeat</keyword>
<accession>A0ABV7ZXI8</accession>
<dbReference type="PROSITE" id="PS51257">
    <property type="entry name" value="PROKAR_LIPOPROTEIN"/>
    <property type="match status" value="1"/>
</dbReference>
<proteinExistence type="predicted"/>